<dbReference type="Gene3D" id="3.30.70.330">
    <property type="match status" value="1"/>
</dbReference>
<dbReference type="Pfam" id="PF07292">
    <property type="entry name" value="NID"/>
    <property type="match status" value="1"/>
</dbReference>
<feature type="domain" description="NID" evidence="2">
    <location>
        <begin position="6"/>
        <end position="40"/>
    </location>
</feature>
<dbReference type="InterPro" id="IPR009909">
    <property type="entry name" value="Nmi/IFP35_dom"/>
</dbReference>
<name>A0AAD7RFB8_9TELE</name>
<dbReference type="AlphaFoldDB" id="A0AAD7RFB8"/>
<gene>
    <name evidence="3" type="ORF">AAFF_G00232220</name>
</gene>
<comment type="caution">
    <text evidence="3">The sequence shown here is derived from an EMBL/GenBank/DDBJ whole genome shotgun (WGS) entry which is preliminary data.</text>
</comment>
<feature type="compositionally biased region" description="Basic and acidic residues" evidence="1">
    <location>
        <begin position="472"/>
        <end position="484"/>
    </location>
</feature>
<accession>A0AAD7RFB8</accession>
<dbReference type="PANTHER" id="PTHR15225">
    <property type="entry name" value="INTERFERON-INDUCED PROTEIN 35/NMI N-MYC/STAT INTERACTING PROTEIN"/>
    <property type="match status" value="1"/>
</dbReference>
<evidence type="ECO:0000313" key="3">
    <source>
        <dbReference type="EMBL" id="KAJ8378993.1"/>
    </source>
</evidence>
<keyword evidence="4" id="KW-1185">Reference proteome</keyword>
<proteinExistence type="predicted"/>
<evidence type="ECO:0000256" key="1">
    <source>
        <dbReference type="SAM" id="MobiDB-lite"/>
    </source>
</evidence>
<feature type="region of interest" description="Disordered" evidence="1">
    <location>
        <begin position="154"/>
        <end position="260"/>
    </location>
</feature>
<evidence type="ECO:0000259" key="2">
    <source>
        <dbReference type="Pfam" id="PF07292"/>
    </source>
</evidence>
<feature type="region of interest" description="Disordered" evidence="1">
    <location>
        <begin position="392"/>
        <end position="538"/>
    </location>
</feature>
<evidence type="ECO:0000313" key="4">
    <source>
        <dbReference type="Proteomes" id="UP001221898"/>
    </source>
</evidence>
<organism evidence="3 4">
    <name type="scientific">Aldrovandia affinis</name>
    <dbReference type="NCBI Taxonomy" id="143900"/>
    <lineage>
        <taxon>Eukaryota</taxon>
        <taxon>Metazoa</taxon>
        <taxon>Chordata</taxon>
        <taxon>Craniata</taxon>
        <taxon>Vertebrata</taxon>
        <taxon>Euteleostomi</taxon>
        <taxon>Actinopterygii</taxon>
        <taxon>Neopterygii</taxon>
        <taxon>Teleostei</taxon>
        <taxon>Notacanthiformes</taxon>
        <taxon>Halosauridae</taxon>
        <taxon>Aldrovandia</taxon>
    </lineage>
</organism>
<dbReference type="Proteomes" id="UP001221898">
    <property type="component" value="Unassembled WGS sequence"/>
</dbReference>
<dbReference type="InterPro" id="IPR012677">
    <property type="entry name" value="Nucleotide-bd_a/b_plait_sf"/>
</dbReference>
<reference evidence="3" key="1">
    <citation type="journal article" date="2023" name="Science">
        <title>Genome structures resolve the early diversification of teleost fishes.</title>
        <authorList>
            <person name="Parey E."/>
            <person name="Louis A."/>
            <person name="Montfort J."/>
            <person name="Bouchez O."/>
            <person name="Roques C."/>
            <person name="Iampietro C."/>
            <person name="Lluch J."/>
            <person name="Castinel A."/>
            <person name="Donnadieu C."/>
            <person name="Desvignes T."/>
            <person name="Floi Bucao C."/>
            <person name="Jouanno E."/>
            <person name="Wen M."/>
            <person name="Mejri S."/>
            <person name="Dirks R."/>
            <person name="Jansen H."/>
            <person name="Henkel C."/>
            <person name="Chen W.J."/>
            <person name="Zahm M."/>
            <person name="Cabau C."/>
            <person name="Klopp C."/>
            <person name="Thompson A.W."/>
            <person name="Robinson-Rechavi M."/>
            <person name="Braasch I."/>
            <person name="Lecointre G."/>
            <person name="Bobe J."/>
            <person name="Postlethwait J.H."/>
            <person name="Berthelot C."/>
            <person name="Roest Crollius H."/>
            <person name="Guiguen Y."/>
        </authorList>
    </citation>
    <scope>NUCLEOTIDE SEQUENCE</scope>
    <source>
        <strain evidence="3">NC1722</strain>
    </source>
</reference>
<dbReference type="PANTHER" id="PTHR15225:SF8">
    <property type="entry name" value="RNA-BINDING PROTEIN 43"/>
    <property type="match status" value="1"/>
</dbReference>
<sequence>MDTDFTTIEVNGVPHGLPADRMIDKLTIHFLRPRNGGGEVLRVLYPLHSPHQAIVIFERPDVAARVLQQAQVLQLERGSFPLKVRQAGCPEVDLPVRTTLDTREYRSQTAVNNILRRYGFKVSQQHAGQLLLEGTFLNLSAARVKLAQLLSSEAQSQSSFTEPRPSTPTAGATPKIRRSPDADVSHPWNGAAVHAGSRSAEGGLASPVSSSSSPPPPSAHQVEASYGQPGRPDHFLSGRTSADFPSGAPQRTRRSAGLHRDQVSCVMDAVALRYTHAFLGDKVQKILQAHQVEMEVKDMDVPDVSTVILVGHGATLARDELAYFLTKTQGYLRTQHIPLSNLSQERKRQVQRNVQMFQDIYKVLVWQAGDTIQLVGSSEQSYELKQRILGENVNLPSPGREGRTQERGRVRRSYSLPRQSSTTARGEPEPKSAVAAGYSPSKYDGEPAGRGSRQGAGGPELTLSTDSRRKRSNSESRAKVKADRPVPGPASKDKMPSGGAQRPVENEKPSKLKNLPKIKDFLSRNISSNNLFKKNKDH</sequence>
<dbReference type="EMBL" id="JAINUG010000304">
    <property type="protein sequence ID" value="KAJ8378993.1"/>
    <property type="molecule type" value="Genomic_DNA"/>
</dbReference>
<protein>
    <recommendedName>
        <fullName evidence="2">NID domain-containing protein</fullName>
    </recommendedName>
</protein>